<protein>
    <submittedName>
        <fullName evidence="2">Multiple sugar transport system substrate-binding protein</fullName>
    </submittedName>
</protein>
<dbReference type="PANTHER" id="PTHR43649">
    <property type="entry name" value="ARABINOSE-BINDING PROTEIN-RELATED"/>
    <property type="match status" value="1"/>
</dbReference>
<feature type="chain" id="PRO_5039456056" evidence="1">
    <location>
        <begin position="31"/>
        <end position="457"/>
    </location>
</feature>
<proteinExistence type="predicted"/>
<dbReference type="InterPro" id="IPR006059">
    <property type="entry name" value="SBP"/>
</dbReference>
<evidence type="ECO:0000313" key="3">
    <source>
        <dbReference type="Proteomes" id="UP000555407"/>
    </source>
</evidence>
<evidence type="ECO:0000313" key="2">
    <source>
        <dbReference type="EMBL" id="NIK54414.1"/>
    </source>
</evidence>
<organism evidence="2 3">
    <name type="scientific">Kribbella shirazensis</name>
    <dbReference type="NCBI Taxonomy" id="1105143"/>
    <lineage>
        <taxon>Bacteria</taxon>
        <taxon>Bacillati</taxon>
        <taxon>Actinomycetota</taxon>
        <taxon>Actinomycetes</taxon>
        <taxon>Propionibacteriales</taxon>
        <taxon>Kribbellaceae</taxon>
        <taxon>Kribbella</taxon>
    </lineage>
</organism>
<dbReference type="Proteomes" id="UP000555407">
    <property type="component" value="Unassembled WGS sequence"/>
</dbReference>
<dbReference type="PANTHER" id="PTHR43649:SF12">
    <property type="entry name" value="DIACETYLCHITOBIOSE BINDING PROTEIN DASA"/>
    <property type="match status" value="1"/>
</dbReference>
<gene>
    <name evidence="2" type="ORF">BJY22_000131</name>
</gene>
<comment type="caution">
    <text evidence="2">The sequence shown here is derived from an EMBL/GenBank/DDBJ whole genome shotgun (WGS) entry which is preliminary data.</text>
</comment>
<keyword evidence="2" id="KW-0762">Sugar transport</keyword>
<dbReference type="InterPro" id="IPR006311">
    <property type="entry name" value="TAT_signal"/>
</dbReference>
<feature type="signal peptide" evidence="1">
    <location>
        <begin position="1"/>
        <end position="30"/>
    </location>
</feature>
<dbReference type="EMBL" id="JAASRO010000001">
    <property type="protein sequence ID" value="NIK54414.1"/>
    <property type="molecule type" value="Genomic_DNA"/>
</dbReference>
<evidence type="ECO:0000256" key="1">
    <source>
        <dbReference type="SAM" id="SignalP"/>
    </source>
</evidence>
<keyword evidence="1" id="KW-0732">Signal</keyword>
<dbReference type="SUPFAM" id="SSF53850">
    <property type="entry name" value="Periplasmic binding protein-like II"/>
    <property type="match status" value="1"/>
</dbReference>
<reference evidence="2 3" key="1">
    <citation type="submission" date="2020-03" db="EMBL/GenBank/DDBJ databases">
        <title>Sequencing the genomes of 1000 actinobacteria strains.</title>
        <authorList>
            <person name="Klenk H.-P."/>
        </authorList>
    </citation>
    <scope>NUCLEOTIDE SEQUENCE [LARGE SCALE GENOMIC DNA]</scope>
    <source>
        <strain evidence="2 3">DSM 45490</strain>
    </source>
</reference>
<keyword evidence="2" id="KW-0813">Transport</keyword>
<dbReference type="PROSITE" id="PS51318">
    <property type="entry name" value="TAT"/>
    <property type="match status" value="1"/>
</dbReference>
<accession>A0A7X5V4E2</accession>
<keyword evidence="3" id="KW-1185">Reference proteome</keyword>
<dbReference type="RefSeq" id="WP_167203236.1">
    <property type="nucleotide sequence ID" value="NZ_JAASRO010000001.1"/>
</dbReference>
<dbReference type="InterPro" id="IPR050490">
    <property type="entry name" value="Bact_solute-bd_prot1"/>
</dbReference>
<dbReference type="AlphaFoldDB" id="A0A7X5V4E2"/>
<sequence length="457" mass="48387">MTTTNPGLSRRRFLALGGAVAGSAAGGALAVGCSPASSTNTPVATGTGSAAKGAVTVMSQAGEFGPKEAKAASQALGLTVKTVEYDLTKLTAMLASGNPPDVVRGMGATETPYLVARQVAENLDPYFEKSSLIKADDIDPVNDVWRYDGQKQGSGPRYGFAKDYSQDCTLWYNGALFDAAKVTRPSATTPLLLDELLDEGKRLVKRQGAKVSVYGLNPNGLGLFGQLTWMTDLAGGKLTADDLASVDFSSPEAQRALTWYLEYAKAGIGPTVLNPDPNGWDGPTFQAGRMAATLSGYWLGGLFAGDAKSAKVAGFAPAPQFDTGRRVSPCFGATGLWMPKAGKNKDAAWAVMEWFLAGDPAKARAAGGWGIPPLKSLQKLMPQKLPYQKQAYDVQMAEKEHFSVTSYTPYARQDAINAVITRELPKAIKGAMPVGQFADTLNDQINAQLADGKKRLR</sequence>
<name>A0A7X5V4E2_9ACTN</name>
<dbReference type="Pfam" id="PF01547">
    <property type="entry name" value="SBP_bac_1"/>
    <property type="match status" value="1"/>
</dbReference>
<dbReference type="Gene3D" id="3.40.190.10">
    <property type="entry name" value="Periplasmic binding protein-like II"/>
    <property type="match status" value="1"/>
</dbReference>